<protein>
    <submittedName>
        <fullName evidence="4">Uncharacterized protein</fullName>
    </submittedName>
</protein>
<dbReference type="PANTHER" id="PTHR39082">
    <property type="entry name" value="PHOSPHOLIPASE C-BETA-2-RELATED"/>
    <property type="match status" value="1"/>
</dbReference>
<dbReference type="RefSeq" id="WP_295573757.1">
    <property type="nucleotide sequence ID" value="NZ_FLQR01000001.1"/>
</dbReference>
<evidence type="ECO:0000313" key="4">
    <source>
        <dbReference type="EMBL" id="SBS70962.1"/>
    </source>
</evidence>
<dbReference type="EMBL" id="FLQR01000001">
    <property type="protein sequence ID" value="SBS70962.1"/>
    <property type="molecule type" value="Genomic_DNA"/>
</dbReference>
<feature type="domain" description="CT398-like coiled coil hairpin" evidence="3">
    <location>
        <begin position="14"/>
        <end position="190"/>
    </location>
</feature>
<dbReference type="Pfam" id="PF24481">
    <property type="entry name" value="CT398_CC"/>
    <property type="match status" value="1"/>
</dbReference>
<evidence type="ECO:0000259" key="2">
    <source>
        <dbReference type="Pfam" id="PF02591"/>
    </source>
</evidence>
<dbReference type="InterPro" id="IPR003743">
    <property type="entry name" value="Zf-RING_7"/>
</dbReference>
<feature type="domain" description="C4-type zinc ribbon" evidence="2">
    <location>
        <begin position="201"/>
        <end position="235"/>
    </location>
</feature>
<dbReference type="PANTHER" id="PTHR39082:SF1">
    <property type="entry name" value="SCAVENGER RECEPTOR CLASS A MEMBER 3"/>
    <property type="match status" value="1"/>
</dbReference>
<dbReference type="InterPro" id="IPR052376">
    <property type="entry name" value="Oxidative_Scav/Glycosyltrans"/>
</dbReference>
<feature type="coiled-coil region" evidence="1">
    <location>
        <begin position="37"/>
        <end position="115"/>
    </location>
</feature>
<dbReference type="Gene3D" id="1.10.287.1490">
    <property type="match status" value="1"/>
</dbReference>
<evidence type="ECO:0000259" key="3">
    <source>
        <dbReference type="Pfam" id="PF24481"/>
    </source>
</evidence>
<proteinExistence type="predicted"/>
<dbReference type="Pfam" id="PF02591">
    <property type="entry name" value="Zn_ribbon_9"/>
    <property type="match status" value="1"/>
</dbReference>
<name>A0A1Y5NX01_9MICO</name>
<evidence type="ECO:0000256" key="1">
    <source>
        <dbReference type="SAM" id="Coils"/>
    </source>
</evidence>
<organism evidence="4">
    <name type="scientific">uncultured Microbacterium sp</name>
    <dbReference type="NCBI Taxonomy" id="191216"/>
    <lineage>
        <taxon>Bacteria</taxon>
        <taxon>Bacillati</taxon>
        <taxon>Actinomycetota</taxon>
        <taxon>Actinomycetes</taxon>
        <taxon>Micrococcales</taxon>
        <taxon>Microbacteriaceae</taxon>
        <taxon>Microbacterium</taxon>
        <taxon>environmental samples</taxon>
    </lineage>
</organism>
<dbReference type="AlphaFoldDB" id="A0A1Y5NX01"/>
<gene>
    <name evidence="4" type="ORF">MIPYR_10760</name>
</gene>
<reference evidence="4" key="1">
    <citation type="submission" date="2016-03" db="EMBL/GenBank/DDBJ databases">
        <authorList>
            <person name="Ploux O."/>
        </authorList>
    </citation>
    <scope>NUCLEOTIDE SEQUENCE</scope>
    <source>
        <strain evidence="4">UC1</strain>
    </source>
</reference>
<dbReference type="InterPro" id="IPR056003">
    <property type="entry name" value="CT398_CC_hairpin"/>
</dbReference>
<accession>A0A1Y5NX01</accession>
<sequence>MKASPSDQRRLLDLAALDATVRHADHQRRHPEQTARVQELLAQRKELSAELTRLLGVRDDAKTELSRLESDVALVDARAARDAERLATSANAKEAQGLEHEIASLTKRKSDLEDLELEIMERLETADADVLAQETLIAAINDEGARLSAEGKSAVADATARFEAATRDREAVAAEIPADLVGLYEKLAARGVGAGLLRRRTCEGCNMVLSGTDLQTLRQAAADDVVTCPECGGILVRGDETGL</sequence>
<keyword evidence="1" id="KW-0175">Coiled coil</keyword>